<dbReference type="GO" id="GO:0009897">
    <property type="term" value="C:external side of plasma membrane"/>
    <property type="evidence" value="ECO:0007669"/>
    <property type="project" value="TreeGrafter"/>
</dbReference>
<dbReference type="GO" id="GO:0098609">
    <property type="term" value="P:cell-cell adhesion"/>
    <property type="evidence" value="ECO:0007669"/>
    <property type="project" value="TreeGrafter"/>
</dbReference>
<dbReference type="Gene3D" id="2.130.10.130">
    <property type="entry name" value="Integrin alpha, N-terminal"/>
    <property type="match status" value="1"/>
</dbReference>
<feature type="repeat" description="FG-GAP" evidence="4">
    <location>
        <begin position="188"/>
        <end position="245"/>
    </location>
</feature>
<evidence type="ECO:0000256" key="2">
    <source>
        <dbReference type="ARBA" id="ARBA00022737"/>
    </source>
</evidence>
<dbReference type="OrthoDB" id="5317514at2759"/>
<evidence type="ECO:0000256" key="5">
    <source>
        <dbReference type="SAM" id="MobiDB-lite"/>
    </source>
</evidence>
<dbReference type="AlphaFoldDB" id="A0A3P6SMW5"/>
<dbReference type="InterPro" id="IPR013519">
    <property type="entry name" value="Int_alpha_beta-p"/>
</dbReference>
<dbReference type="SUPFAM" id="SSF69318">
    <property type="entry name" value="Integrin alpha N-terminal domain"/>
    <property type="match status" value="1"/>
</dbReference>
<dbReference type="GO" id="GO:0007160">
    <property type="term" value="P:cell-matrix adhesion"/>
    <property type="evidence" value="ECO:0007669"/>
    <property type="project" value="TreeGrafter"/>
</dbReference>
<dbReference type="Pfam" id="PF01839">
    <property type="entry name" value="FG-GAP"/>
    <property type="match status" value="2"/>
</dbReference>
<evidence type="ECO:0000313" key="6">
    <source>
        <dbReference type="EMBL" id="VDK69360.1"/>
    </source>
</evidence>
<evidence type="ECO:0008006" key="8">
    <source>
        <dbReference type="Google" id="ProtNLM"/>
    </source>
</evidence>
<gene>
    <name evidence="6" type="ORF">DILT_LOCUS2149</name>
</gene>
<dbReference type="SMART" id="SM00191">
    <property type="entry name" value="Int_alpha"/>
    <property type="match status" value="3"/>
</dbReference>
<dbReference type="EMBL" id="UYRU01041740">
    <property type="protein sequence ID" value="VDK69360.1"/>
    <property type="molecule type" value="Genomic_DNA"/>
</dbReference>
<feature type="compositionally biased region" description="Basic and acidic residues" evidence="5">
    <location>
        <begin position="118"/>
        <end position="144"/>
    </location>
</feature>
<dbReference type="InterPro" id="IPR013517">
    <property type="entry name" value="FG-GAP"/>
</dbReference>
<proteinExistence type="predicted"/>
<dbReference type="GO" id="GO:0033627">
    <property type="term" value="P:cell adhesion mediated by integrin"/>
    <property type="evidence" value="ECO:0007669"/>
    <property type="project" value="TreeGrafter"/>
</dbReference>
<accession>A0A3P6SMW5</accession>
<dbReference type="PROSITE" id="PS51470">
    <property type="entry name" value="FG_GAP"/>
    <property type="match status" value="3"/>
</dbReference>
<keyword evidence="2" id="KW-0677">Repeat</keyword>
<dbReference type="InterPro" id="IPR028994">
    <property type="entry name" value="Integrin_alpha_N"/>
</dbReference>
<reference evidence="6 7" key="1">
    <citation type="submission" date="2018-11" db="EMBL/GenBank/DDBJ databases">
        <authorList>
            <consortium name="Pathogen Informatics"/>
        </authorList>
    </citation>
    <scope>NUCLEOTIDE SEQUENCE [LARGE SCALE GENOMIC DNA]</scope>
</reference>
<keyword evidence="1" id="KW-0732">Signal</keyword>
<keyword evidence="7" id="KW-1185">Reference proteome</keyword>
<keyword evidence="3" id="KW-0325">Glycoprotein</keyword>
<name>A0A3P6SMW5_DIBLA</name>
<dbReference type="GO" id="GO:0005178">
    <property type="term" value="F:integrin binding"/>
    <property type="evidence" value="ECO:0007669"/>
    <property type="project" value="TreeGrafter"/>
</dbReference>
<evidence type="ECO:0000256" key="4">
    <source>
        <dbReference type="PROSITE-ProRule" id="PRU00803"/>
    </source>
</evidence>
<evidence type="ECO:0000256" key="1">
    <source>
        <dbReference type="ARBA" id="ARBA00022729"/>
    </source>
</evidence>
<feature type="repeat" description="FG-GAP" evidence="4">
    <location>
        <begin position="77"/>
        <end position="140"/>
    </location>
</feature>
<dbReference type="GO" id="GO:0008305">
    <property type="term" value="C:integrin complex"/>
    <property type="evidence" value="ECO:0007669"/>
    <property type="project" value="TreeGrafter"/>
</dbReference>
<organism evidence="6 7">
    <name type="scientific">Dibothriocephalus latus</name>
    <name type="common">Fish tapeworm</name>
    <name type="synonym">Diphyllobothrium latum</name>
    <dbReference type="NCBI Taxonomy" id="60516"/>
    <lineage>
        <taxon>Eukaryota</taxon>
        <taxon>Metazoa</taxon>
        <taxon>Spiralia</taxon>
        <taxon>Lophotrochozoa</taxon>
        <taxon>Platyhelminthes</taxon>
        <taxon>Cestoda</taxon>
        <taxon>Eucestoda</taxon>
        <taxon>Diphyllobothriidea</taxon>
        <taxon>Diphyllobothriidae</taxon>
        <taxon>Dibothriocephalus</taxon>
    </lineage>
</organism>
<dbReference type="PANTHER" id="PTHR23220">
    <property type="entry name" value="INTEGRIN ALPHA"/>
    <property type="match status" value="1"/>
</dbReference>
<feature type="repeat" description="FG-GAP" evidence="4">
    <location>
        <begin position="249"/>
        <end position="312"/>
    </location>
</feature>
<dbReference type="PANTHER" id="PTHR23220:SF122">
    <property type="entry name" value="INTEGRIN ALPHA-PS1"/>
    <property type="match status" value="1"/>
</dbReference>
<protein>
    <recommendedName>
        <fullName evidence="8">Integrin alpha-2 domain-containing protein</fullName>
    </recommendedName>
</protein>
<evidence type="ECO:0000313" key="7">
    <source>
        <dbReference type="Proteomes" id="UP000281553"/>
    </source>
</evidence>
<dbReference type="GO" id="GO:0007229">
    <property type="term" value="P:integrin-mediated signaling pathway"/>
    <property type="evidence" value="ECO:0007669"/>
    <property type="project" value="TreeGrafter"/>
</dbReference>
<sequence>MMQTETDSLEDHSLLGSSTAVSDAVYAPKTESRGPVVVVSGAPGVPISGARKDNSLGSGFVAMNLIPRGGSQTALPFILRLEGQTFGSRFGHAVLLADINGDGWDELLVGAPFQRIREPKNADSRGQTAEREGESVLRNEDSQSKTETVASGTTVPEAPFGCVYIFWNMKQRMPDLATSPPFSFDAVQLLEAPAELSPRSGFGAAITRLGDINHDGIDDFAVGAPYDGEGGAVAIYHGSKDNKIKPPTQIIKSTQFNGVLRTFGFSLGLDGIDLDNNGYADMVVGAPATSTVIVLRTRPIIEVTVHIFRPDGNTQLDQNLQLLPDCTREAQQLGGYISSSVHCMDVKILATFSSIDRASCKLSSLPIDMLLMINPPERWITETFASNKTTESPATDIQAVSFLDEKEYVLSAAELRRFYKQVPKIAAAKTVRVALRVSASTDKGL</sequence>
<evidence type="ECO:0000256" key="3">
    <source>
        <dbReference type="ARBA" id="ARBA00023180"/>
    </source>
</evidence>
<dbReference type="Proteomes" id="UP000281553">
    <property type="component" value="Unassembled WGS sequence"/>
</dbReference>
<feature type="region of interest" description="Disordered" evidence="5">
    <location>
        <begin position="118"/>
        <end position="152"/>
    </location>
</feature>